<dbReference type="SUPFAM" id="SSF50346">
    <property type="entry name" value="PRC-barrel domain"/>
    <property type="match status" value="1"/>
</dbReference>
<protein>
    <recommendedName>
        <fullName evidence="1">PRC-barrel domain-containing protein</fullName>
    </recommendedName>
</protein>
<feature type="domain" description="PRC-barrel" evidence="1">
    <location>
        <begin position="10"/>
        <end position="69"/>
    </location>
</feature>
<dbReference type="GO" id="GO:0019684">
    <property type="term" value="P:photosynthesis, light reaction"/>
    <property type="evidence" value="ECO:0007669"/>
    <property type="project" value="InterPro"/>
</dbReference>
<keyword evidence="4" id="KW-1185">Reference proteome</keyword>
<reference evidence="3 4" key="2">
    <citation type="submission" date="2012-08" db="EMBL/GenBank/DDBJ databases">
        <title>The Genome Sequence of Turicella otitidis ATCC 51513.</title>
        <authorList>
            <consortium name="The Broad Institute Genome Sequencing Platform"/>
            <person name="Earl A."/>
            <person name="Ward D."/>
            <person name="Feldgarden M."/>
            <person name="Gevers D."/>
            <person name="Huys G."/>
            <person name="Walker B."/>
            <person name="Young S.K."/>
            <person name="Zeng Q."/>
            <person name="Gargeya S."/>
            <person name="Fitzgerald M."/>
            <person name="Haas B."/>
            <person name="Abouelleil A."/>
            <person name="Alvarado L."/>
            <person name="Arachchi H.M."/>
            <person name="Berlin A.M."/>
            <person name="Chapman S.B."/>
            <person name="Goldberg J."/>
            <person name="Griggs A."/>
            <person name="Gujja S."/>
            <person name="Hansen M."/>
            <person name="Howarth C."/>
            <person name="Imamovic A."/>
            <person name="Larimer J."/>
            <person name="McCowen C."/>
            <person name="Montmayeur A."/>
            <person name="Murphy C."/>
            <person name="Neiman D."/>
            <person name="Pearson M."/>
            <person name="Priest M."/>
            <person name="Roberts A."/>
            <person name="Saif S."/>
            <person name="Shea T."/>
            <person name="Sisk P."/>
            <person name="Sykes S."/>
            <person name="Wortman J."/>
            <person name="Nusbaum C."/>
            <person name="Birren B."/>
        </authorList>
    </citation>
    <scope>NUCLEOTIDE SEQUENCE [LARGE SCALE GENOMIC DNA]</scope>
    <source>
        <strain evidence="3 4">ATCC 51513</strain>
    </source>
</reference>
<dbReference type="AlphaFoldDB" id="I7LCR1"/>
<evidence type="ECO:0000313" key="2">
    <source>
        <dbReference type="EMBL" id="CCI84174.1"/>
    </source>
</evidence>
<organism evidence="2 5">
    <name type="scientific">Corynebacterium otitidis ATCC 51513</name>
    <dbReference type="NCBI Taxonomy" id="883169"/>
    <lineage>
        <taxon>Bacteria</taxon>
        <taxon>Bacillati</taxon>
        <taxon>Actinomycetota</taxon>
        <taxon>Actinomycetes</taxon>
        <taxon>Mycobacteriales</taxon>
        <taxon>Corynebacteriaceae</taxon>
        <taxon>Corynebacterium</taxon>
    </lineage>
</organism>
<dbReference type="InterPro" id="IPR011033">
    <property type="entry name" value="PRC_barrel-like_sf"/>
</dbReference>
<evidence type="ECO:0000313" key="4">
    <source>
        <dbReference type="Proteomes" id="UP000006078"/>
    </source>
</evidence>
<proteinExistence type="predicted"/>
<dbReference type="PATRIC" id="fig|883169.3.peg.1468"/>
<dbReference type="EMBL" id="AHAE01000074">
    <property type="protein sequence ID" value="EJZ81482.1"/>
    <property type="molecule type" value="Genomic_DNA"/>
</dbReference>
<dbReference type="Gene3D" id="3.90.50.10">
    <property type="entry name" value="Photosynthetic Reaction Center, subunit H, domain 2"/>
    <property type="match status" value="1"/>
</dbReference>
<dbReference type="Proteomes" id="UP000011016">
    <property type="component" value="Unassembled WGS sequence"/>
</dbReference>
<dbReference type="RefSeq" id="WP_004601415.1">
    <property type="nucleotide sequence ID" value="NZ_HF541868.1"/>
</dbReference>
<comment type="caution">
    <text evidence="2">The sequence shown here is derived from an EMBL/GenBank/DDBJ whole genome shotgun (WGS) entry which is preliminary data.</text>
</comment>
<accession>I7LCR1</accession>
<dbReference type="Proteomes" id="UP000006078">
    <property type="component" value="Unassembled WGS sequence"/>
</dbReference>
<gene>
    <name evidence="2" type="ORF">BN46_1462</name>
    <name evidence="3" type="ORF">HMPREF9719_01525</name>
</gene>
<dbReference type="InterPro" id="IPR027275">
    <property type="entry name" value="PRC-brl_dom"/>
</dbReference>
<dbReference type="STRING" id="29321.AAV33_04175"/>
<evidence type="ECO:0000313" key="3">
    <source>
        <dbReference type="EMBL" id="EJZ81482.1"/>
    </source>
</evidence>
<dbReference type="Pfam" id="PF05239">
    <property type="entry name" value="PRC"/>
    <property type="match status" value="1"/>
</dbReference>
<dbReference type="OrthoDB" id="3712018at2"/>
<dbReference type="InterPro" id="IPR014747">
    <property type="entry name" value="Bac_photo_RC_H_C"/>
</dbReference>
<reference evidence="2 5" key="1">
    <citation type="journal article" date="2012" name="J. Bacteriol.">
        <title>Draft Genome Sequence of Turicella otitidis ATCC 51513, Isolated from Middle Ear Fluid from a Child with Otitis Media.</title>
        <authorList>
            <person name="Brinkrolf K."/>
            <person name="Schneider J."/>
            <person name="Knecht M."/>
            <person name="Ruckert C."/>
            <person name="Tauch A."/>
        </authorList>
    </citation>
    <scope>NUCLEOTIDE SEQUENCE [LARGE SCALE GENOMIC DNA]</scope>
    <source>
        <strain evidence="2 5">ATCC 51513</strain>
    </source>
</reference>
<sequence length="121" mass="13179">MKSKEDVKALFDATAYDSEGERLGSVKEVYVHDATLRPIFAEVGHGLFGLSSSVVPLRGARLEGDRLTLGFTRESIKGAPDPDTGQQLTKTQQRELLSYFGVDDAPEITGLQGSYDDERAS</sequence>
<dbReference type="HOGENOM" id="CLU_140819_0_0_11"/>
<dbReference type="eggNOG" id="COG3861">
    <property type="taxonomic scope" value="Bacteria"/>
</dbReference>
<evidence type="ECO:0000259" key="1">
    <source>
        <dbReference type="Pfam" id="PF05239"/>
    </source>
</evidence>
<name>I7LCR1_9CORY</name>
<evidence type="ECO:0000313" key="5">
    <source>
        <dbReference type="Proteomes" id="UP000011016"/>
    </source>
</evidence>
<dbReference type="GO" id="GO:0030077">
    <property type="term" value="C:plasma membrane light-harvesting complex"/>
    <property type="evidence" value="ECO:0007669"/>
    <property type="project" value="InterPro"/>
</dbReference>
<dbReference type="EMBL" id="CAJZ01000211">
    <property type="protein sequence ID" value="CCI84174.1"/>
    <property type="molecule type" value="Genomic_DNA"/>
</dbReference>